<evidence type="ECO:0000313" key="7">
    <source>
        <dbReference type="EMBL" id="MDE5420198.1"/>
    </source>
</evidence>
<name>A0ABT5VXQ5_9BACT</name>
<evidence type="ECO:0000256" key="1">
    <source>
        <dbReference type="ARBA" id="ARBA00010641"/>
    </source>
</evidence>
<dbReference type="Pfam" id="PF08281">
    <property type="entry name" value="Sigma70_r4_2"/>
    <property type="match status" value="1"/>
</dbReference>
<evidence type="ECO:0000259" key="6">
    <source>
        <dbReference type="Pfam" id="PF08281"/>
    </source>
</evidence>
<dbReference type="Gene3D" id="1.10.10.10">
    <property type="entry name" value="Winged helix-like DNA-binding domain superfamily/Winged helix DNA-binding domain"/>
    <property type="match status" value="1"/>
</dbReference>
<dbReference type="CDD" id="cd06171">
    <property type="entry name" value="Sigma70_r4"/>
    <property type="match status" value="1"/>
</dbReference>
<dbReference type="PANTHER" id="PTHR43133:SF46">
    <property type="entry name" value="RNA POLYMERASE SIGMA-70 FACTOR ECF SUBFAMILY"/>
    <property type="match status" value="1"/>
</dbReference>
<dbReference type="Proteomes" id="UP001528920">
    <property type="component" value="Unassembled WGS sequence"/>
</dbReference>
<organism evidence="7 8">
    <name type="scientific">Paralabilibaculum antarcticum</name>
    <dbReference type="NCBI Taxonomy" id="2912572"/>
    <lineage>
        <taxon>Bacteria</taxon>
        <taxon>Pseudomonadati</taxon>
        <taxon>Bacteroidota</taxon>
        <taxon>Bacteroidia</taxon>
        <taxon>Marinilabiliales</taxon>
        <taxon>Marinifilaceae</taxon>
        <taxon>Paralabilibaculum</taxon>
    </lineage>
</organism>
<feature type="domain" description="RNA polymerase sigma-70 region 2" evidence="5">
    <location>
        <begin position="9"/>
        <end position="74"/>
    </location>
</feature>
<keyword evidence="8" id="KW-1185">Reference proteome</keyword>
<dbReference type="NCBIfam" id="TIGR02985">
    <property type="entry name" value="Sig70_bacteroi1"/>
    <property type="match status" value="1"/>
</dbReference>
<comment type="caution">
    <text evidence="7">The sequence shown here is derived from an EMBL/GenBank/DDBJ whole genome shotgun (WGS) entry which is preliminary data.</text>
</comment>
<dbReference type="RefSeq" id="WP_275111528.1">
    <property type="nucleotide sequence ID" value="NZ_JAKJSC010000008.1"/>
</dbReference>
<dbReference type="Pfam" id="PF04542">
    <property type="entry name" value="Sigma70_r2"/>
    <property type="match status" value="1"/>
</dbReference>
<dbReference type="PANTHER" id="PTHR43133">
    <property type="entry name" value="RNA POLYMERASE ECF-TYPE SIGMA FACTO"/>
    <property type="match status" value="1"/>
</dbReference>
<dbReference type="InterPro" id="IPR013324">
    <property type="entry name" value="RNA_pol_sigma_r3/r4-like"/>
</dbReference>
<dbReference type="InterPro" id="IPR014327">
    <property type="entry name" value="RNA_pol_sigma70_bacteroid"/>
</dbReference>
<feature type="domain" description="RNA polymerase sigma factor 70 region 4 type 2" evidence="6">
    <location>
        <begin position="105"/>
        <end position="154"/>
    </location>
</feature>
<dbReference type="Gene3D" id="1.10.1740.10">
    <property type="match status" value="1"/>
</dbReference>
<dbReference type="InterPro" id="IPR014284">
    <property type="entry name" value="RNA_pol_sigma-70_dom"/>
</dbReference>
<dbReference type="SUPFAM" id="SSF88946">
    <property type="entry name" value="Sigma2 domain of RNA polymerase sigma factors"/>
    <property type="match status" value="1"/>
</dbReference>
<reference evidence="7 8" key="1">
    <citation type="submission" date="2022-01" db="EMBL/GenBank/DDBJ databases">
        <title>Labilibaculum sp. nov, a marine bacterium isolated from Antarctica.</title>
        <authorList>
            <person name="Dai W."/>
        </authorList>
    </citation>
    <scope>NUCLEOTIDE SEQUENCE [LARGE SCALE GENOMIC DNA]</scope>
    <source>
        <strain evidence="7 8">DW002</strain>
    </source>
</reference>
<dbReference type="EMBL" id="JAKJSC010000008">
    <property type="protein sequence ID" value="MDE5420198.1"/>
    <property type="molecule type" value="Genomic_DNA"/>
</dbReference>
<dbReference type="InterPro" id="IPR013325">
    <property type="entry name" value="RNA_pol_sigma_r2"/>
</dbReference>
<evidence type="ECO:0000256" key="2">
    <source>
        <dbReference type="ARBA" id="ARBA00023015"/>
    </source>
</evidence>
<evidence type="ECO:0000259" key="5">
    <source>
        <dbReference type="Pfam" id="PF04542"/>
    </source>
</evidence>
<keyword evidence="2" id="KW-0805">Transcription regulation</keyword>
<evidence type="ECO:0000256" key="3">
    <source>
        <dbReference type="ARBA" id="ARBA00023082"/>
    </source>
</evidence>
<evidence type="ECO:0000256" key="4">
    <source>
        <dbReference type="ARBA" id="ARBA00023163"/>
    </source>
</evidence>
<dbReference type="SUPFAM" id="SSF88659">
    <property type="entry name" value="Sigma3 and sigma4 domains of RNA polymerase sigma factors"/>
    <property type="match status" value="1"/>
</dbReference>
<dbReference type="InterPro" id="IPR013249">
    <property type="entry name" value="RNA_pol_sigma70_r4_t2"/>
</dbReference>
<gene>
    <name evidence="7" type="ORF">L3049_19580</name>
</gene>
<keyword evidence="3" id="KW-0731">Sigma factor</keyword>
<dbReference type="InterPro" id="IPR036388">
    <property type="entry name" value="WH-like_DNA-bd_sf"/>
</dbReference>
<dbReference type="InterPro" id="IPR007627">
    <property type="entry name" value="RNA_pol_sigma70_r2"/>
</dbReference>
<sequence>MTQEEFKLLFDKYFDSIRNYIYYRSGDEELATDIAQDSFMKLWEKHLDFEEKPLRSLLYKISNDLFISKYRREKVAQKYLAKLAPSVNNHSPEDELAYKELQTKYETALKNLSEKQRVVFLMSRMEGLKYQEIADQLELSVKAVEKRMTSALSFLRKALGK</sequence>
<dbReference type="NCBIfam" id="TIGR02937">
    <property type="entry name" value="sigma70-ECF"/>
    <property type="match status" value="1"/>
</dbReference>
<evidence type="ECO:0000313" key="8">
    <source>
        <dbReference type="Proteomes" id="UP001528920"/>
    </source>
</evidence>
<protein>
    <submittedName>
        <fullName evidence="7">RNA polymerase sigma-70 factor</fullName>
    </submittedName>
</protein>
<proteinExistence type="inferred from homology"/>
<keyword evidence="4" id="KW-0804">Transcription</keyword>
<dbReference type="InterPro" id="IPR039425">
    <property type="entry name" value="RNA_pol_sigma-70-like"/>
</dbReference>
<accession>A0ABT5VXQ5</accession>
<comment type="similarity">
    <text evidence="1">Belongs to the sigma-70 factor family. ECF subfamily.</text>
</comment>